<evidence type="ECO:0000256" key="8">
    <source>
        <dbReference type="ARBA" id="ARBA00022840"/>
    </source>
</evidence>
<keyword evidence="8" id="KW-0067">ATP-binding</keyword>
<evidence type="ECO:0000256" key="6">
    <source>
        <dbReference type="ARBA" id="ARBA00022741"/>
    </source>
</evidence>
<dbReference type="EMBL" id="CP049109">
    <property type="protein sequence ID" value="QIG79497.1"/>
    <property type="molecule type" value="Genomic_DNA"/>
</dbReference>
<dbReference type="InterPro" id="IPR050980">
    <property type="entry name" value="2C_sensor_his_kinase"/>
</dbReference>
<keyword evidence="7" id="KW-0418">Kinase</keyword>
<evidence type="ECO:0000256" key="1">
    <source>
        <dbReference type="ARBA" id="ARBA00000085"/>
    </source>
</evidence>
<dbReference type="SUPFAM" id="SSF55874">
    <property type="entry name" value="ATPase domain of HSP90 chaperone/DNA topoisomerase II/histidine kinase"/>
    <property type="match status" value="1"/>
</dbReference>
<dbReference type="KEGG" id="spzr:G5C33_06635"/>
<dbReference type="PANTHER" id="PTHR44936:SF10">
    <property type="entry name" value="SENSOR PROTEIN RSTB"/>
    <property type="match status" value="1"/>
</dbReference>
<keyword evidence="6" id="KW-0547">Nucleotide-binding</keyword>
<keyword evidence="9" id="KW-0812">Transmembrane</keyword>
<dbReference type="InterPro" id="IPR005467">
    <property type="entry name" value="His_kinase_dom"/>
</dbReference>
<dbReference type="PROSITE" id="PS50885">
    <property type="entry name" value="HAMP"/>
    <property type="match status" value="1"/>
</dbReference>
<evidence type="ECO:0000313" key="12">
    <source>
        <dbReference type="EMBL" id="QIG79497.1"/>
    </source>
</evidence>
<organism evidence="12 13">
    <name type="scientific">Stakelama tenebrarum</name>
    <dbReference type="NCBI Taxonomy" id="2711215"/>
    <lineage>
        <taxon>Bacteria</taxon>
        <taxon>Pseudomonadati</taxon>
        <taxon>Pseudomonadota</taxon>
        <taxon>Alphaproteobacteria</taxon>
        <taxon>Sphingomonadales</taxon>
        <taxon>Sphingomonadaceae</taxon>
        <taxon>Stakelama</taxon>
    </lineage>
</organism>
<dbReference type="SMART" id="SM00304">
    <property type="entry name" value="HAMP"/>
    <property type="match status" value="1"/>
</dbReference>
<evidence type="ECO:0000313" key="13">
    <source>
        <dbReference type="Proteomes" id="UP000501568"/>
    </source>
</evidence>
<dbReference type="GO" id="GO:0016020">
    <property type="term" value="C:membrane"/>
    <property type="evidence" value="ECO:0007669"/>
    <property type="project" value="UniProtKB-SubCell"/>
</dbReference>
<evidence type="ECO:0000256" key="5">
    <source>
        <dbReference type="ARBA" id="ARBA00022679"/>
    </source>
</evidence>
<dbReference type="CDD" id="cd06225">
    <property type="entry name" value="HAMP"/>
    <property type="match status" value="1"/>
</dbReference>
<dbReference type="InterPro" id="IPR003660">
    <property type="entry name" value="HAMP_dom"/>
</dbReference>
<dbReference type="PROSITE" id="PS50109">
    <property type="entry name" value="HIS_KIN"/>
    <property type="match status" value="1"/>
</dbReference>
<dbReference type="AlphaFoldDB" id="A0A6G6Y3V8"/>
<evidence type="ECO:0000259" key="10">
    <source>
        <dbReference type="PROSITE" id="PS50109"/>
    </source>
</evidence>
<feature type="domain" description="HAMP" evidence="11">
    <location>
        <begin position="295"/>
        <end position="348"/>
    </location>
</feature>
<keyword evidence="9" id="KW-0472">Membrane</keyword>
<dbReference type="SUPFAM" id="SSF158472">
    <property type="entry name" value="HAMP domain-like"/>
    <property type="match status" value="1"/>
</dbReference>
<dbReference type="Pfam" id="PF00672">
    <property type="entry name" value="HAMP"/>
    <property type="match status" value="1"/>
</dbReference>
<dbReference type="SMART" id="SM00387">
    <property type="entry name" value="HATPase_c"/>
    <property type="match status" value="1"/>
</dbReference>
<dbReference type="Gene3D" id="3.30.565.10">
    <property type="entry name" value="Histidine kinase-like ATPase, C-terminal domain"/>
    <property type="match status" value="1"/>
</dbReference>
<comment type="subcellular location">
    <subcellularLocation>
        <location evidence="2">Membrane</location>
    </subcellularLocation>
</comment>
<feature type="transmembrane region" description="Helical" evidence="9">
    <location>
        <begin position="20"/>
        <end position="47"/>
    </location>
</feature>
<feature type="transmembrane region" description="Helical" evidence="9">
    <location>
        <begin position="270"/>
        <end position="289"/>
    </location>
</feature>
<keyword evidence="5" id="KW-0808">Transferase</keyword>
<dbReference type="GO" id="GO:0007165">
    <property type="term" value="P:signal transduction"/>
    <property type="evidence" value="ECO:0007669"/>
    <property type="project" value="InterPro"/>
</dbReference>
<evidence type="ECO:0000256" key="9">
    <source>
        <dbReference type="SAM" id="Phobius"/>
    </source>
</evidence>
<name>A0A6G6Y3V8_9SPHN</name>
<dbReference type="InterPro" id="IPR003594">
    <property type="entry name" value="HATPase_dom"/>
</dbReference>
<evidence type="ECO:0000259" key="11">
    <source>
        <dbReference type="PROSITE" id="PS50885"/>
    </source>
</evidence>
<dbReference type="PANTHER" id="PTHR44936">
    <property type="entry name" value="SENSOR PROTEIN CREC"/>
    <property type="match status" value="1"/>
</dbReference>
<dbReference type="GO" id="GO:0004673">
    <property type="term" value="F:protein histidine kinase activity"/>
    <property type="evidence" value="ECO:0007669"/>
    <property type="project" value="UniProtKB-EC"/>
</dbReference>
<feature type="domain" description="Histidine kinase" evidence="10">
    <location>
        <begin position="407"/>
        <end position="614"/>
    </location>
</feature>
<dbReference type="GO" id="GO:0005524">
    <property type="term" value="F:ATP binding"/>
    <property type="evidence" value="ECO:0007669"/>
    <property type="project" value="UniProtKB-KW"/>
</dbReference>
<proteinExistence type="predicted"/>
<dbReference type="InterPro" id="IPR007892">
    <property type="entry name" value="CHASE4"/>
</dbReference>
<dbReference type="InterPro" id="IPR036890">
    <property type="entry name" value="HATPase_C_sf"/>
</dbReference>
<accession>A0A6G6Y3V8</accession>
<keyword evidence="13" id="KW-1185">Reference proteome</keyword>
<reference evidence="12 13" key="1">
    <citation type="submission" date="2020-02" db="EMBL/GenBank/DDBJ databases">
        <authorList>
            <person name="Zheng R.K."/>
            <person name="Sun C.M."/>
        </authorList>
    </citation>
    <scope>NUCLEOTIDE SEQUENCE [LARGE SCALE GENOMIC DNA]</scope>
    <source>
        <strain evidence="13">zrk23</strain>
    </source>
</reference>
<dbReference type="Pfam" id="PF05228">
    <property type="entry name" value="CHASE4"/>
    <property type="match status" value="1"/>
</dbReference>
<evidence type="ECO:0000256" key="4">
    <source>
        <dbReference type="ARBA" id="ARBA00022553"/>
    </source>
</evidence>
<gene>
    <name evidence="12" type="ORF">G5C33_06635</name>
</gene>
<dbReference type="EC" id="2.7.13.3" evidence="3"/>
<protein>
    <recommendedName>
        <fullName evidence="3">histidine kinase</fullName>
        <ecNumber evidence="3">2.7.13.3</ecNumber>
    </recommendedName>
</protein>
<dbReference type="Gene3D" id="6.10.340.10">
    <property type="match status" value="1"/>
</dbReference>
<evidence type="ECO:0000256" key="2">
    <source>
        <dbReference type="ARBA" id="ARBA00004370"/>
    </source>
</evidence>
<keyword evidence="9" id="KW-1133">Transmembrane helix</keyword>
<dbReference type="Pfam" id="PF02518">
    <property type="entry name" value="HATPase_c"/>
    <property type="match status" value="1"/>
</dbReference>
<evidence type="ECO:0000256" key="7">
    <source>
        <dbReference type="ARBA" id="ARBA00022777"/>
    </source>
</evidence>
<keyword evidence="4" id="KW-0597">Phosphoprotein</keyword>
<evidence type="ECO:0000256" key="3">
    <source>
        <dbReference type="ARBA" id="ARBA00012438"/>
    </source>
</evidence>
<comment type="catalytic activity">
    <reaction evidence="1">
        <text>ATP + protein L-histidine = ADP + protein N-phospho-L-histidine.</text>
        <dbReference type="EC" id="2.7.13.3"/>
    </reaction>
</comment>
<sequence>MPGKQGAVLRRLRGLASASLGGKLVLILTGVGLVGSIAITLLLAAIITPSFNRLEDNAVTAHVERTRAALDEFASKVETAVRDYGDWNASYAYMANPTRAFEEESFSTLAMQNLSVNGMAYVRNDGSVVIARWLDLASGNDTPAMKVALLDRIGQVDLAQVVDGEGSGSFYLRFGDSIAAVGVARVRRSDGTGAPRGFVLMARTISSEQLSTLLQVEARVRLDSDLAAVAITPRDGRLDIAVPIHGPGGETVASAGYAVPRDMTLLGQRVLLLAAIGTTLLMLVVLIVLRKVIGRLVLRPLKRVERHMGVVRQSGTLGLLQENPRHDEIGSLVTSFNSMLRQLKDLREQLEVQSFKLGRSESAVAVMHNVRNALNPISTIMSQGMGGAGAADPAMVERALSELAREDIPAARRQKLVAFLAAAQESVAGERAERERQLKLGREALHNVLEIIGKQQEAAHERPQLETCDISDIVAQNATIARYSSECSIAFSFPSMPHWVMGNRVILSQVVGNLLGNAVEAISATGRDSGSIAVSVTEQDEQVRVVIRDDGDGFDPEDAPTLFQRGFSTRKHKSGGLGLHWCANSMVAMEGKLDLISEGKGRGARAVLTLKAATGMRKDDAELAA</sequence>
<dbReference type="Proteomes" id="UP000501568">
    <property type="component" value="Chromosome"/>
</dbReference>